<proteinExistence type="predicted"/>
<reference evidence="3" key="1">
    <citation type="submission" date="2008-06" db="EMBL/GenBank/DDBJ databases">
        <authorList>
            <person name="Lorenzi H."/>
            <person name="Inman J."/>
            <person name="Miller J."/>
            <person name="Schobel S."/>
            <person name="Amedeo P."/>
            <person name="Caler E.V."/>
            <person name="da Silva J."/>
        </authorList>
    </citation>
    <scope>NUCLEOTIDE SEQUENCE [LARGE SCALE GENOMIC DNA]</scope>
    <source>
        <strain evidence="3">RN66</strain>
    </source>
</reference>
<dbReference type="InterPro" id="IPR001878">
    <property type="entry name" value="Znf_CCHC"/>
</dbReference>
<evidence type="ECO:0000313" key="4">
    <source>
        <dbReference type="Proteomes" id="UP000001460"/>
    </source>
</evidence>
<dbReference type="GeneID" id="6994428"/>
<feature type="domain" description="CCHC-type" evidence="2">
    <location>
        <begin position="250"/>
        <end position="266"/>
    </location>
</feature>
<feature type="domain" description="CCHC-type" evidence="2">
    <location>
        <begin position="307"/>
        <end position="321"/>
    </location>
</feature>
<evidence type="ECO:0000313" key="3">
    <source>
        <dbReference type="EMBL" id="EEA04898.1"/>
    </source>
</evidence>
<evidence type="ECO:0000256" key="1">
    <source>
        <dbReference type="SAM" id="MobiDB-lite"/>
    </source>
</evidence>
<gene>
    <name evidence="3" type="ORF">CMU_039670</name>
</gene>
<dbReference type="Gene3D" id="4.10.60.10">
    <property type="entry name" value="Zinc finger, CCHC-type"/>
    <property type="match status" value="1"/>
</dbReference>
<dbReference type="AlphaFoldDB" id="B6A9K7"/>
<dbReference type="OrthoDB" id="344360at2759"/>
<dbReference type="RefSeq" id="XP_002139247.1">
    <property type="nucleotide sequence ID" value="XM_002139211.1"/>
</dbReference>
<dbReference type="EMBL" id="DS989726">
    <property type="protein sequence ID" value="EEA04898.1"/>
    <property type="molecule type" value="Genomic_DNA"/>
</dbReference>
<organism evidence="3 4">
    <name type="scientific">Cryptosporidium muris (strain RN66)</name>
    <dbReference type="NCBI Taxonomy" id="441375"/>
    <lineage>
        <taxon>Eukaryota</taxon>
        <taxon>Sar</taxon>
        <taxon>Alveolata</taxon>
        <taxon>Apicomplexa</taxon>
        <taxon>Conoidasida</taxon>
        <taxon>Coccidia</taxon>
        <taxon>Eucoccidiorida</taxon>
        <taxon>Eimeriorina</taxon>
        <taxon>Cryptosporidiidae</taxon>
        <taxon>Cryptosporidium</taxon>
    </lineage>
</organism>
<protein>
    <recommendedName>
        <fullName evidence="2">CCHC-type domain-containing protein</fullName>
    </recommendedName>
</protein>
<name>B6A9K7_CRYMR</name>
<accession>B6A9K7</accession>
<dbReference type="SMART" id="SM00343">
    <property type="entry name" value="ZnF_C2HC"/>
    <property type="match status" value="2"/>
</dbReference>
<feature type="region of interest" description="Disordered" evidence="1">
    <location>
        <begin position="140"/>
        <end position="160"/>
    </location>
</feature>
<dbReference type="GO" id="GO:0008270">
    <property type="term" value="F:zinc ion binding"/>
    <property type="evidence" value="ECO:0007669"/>
    <property type="project" value="InterPro"/>
</dbReference>
<dbReference type="Proteomes" id="UP000001460">
    <property type="component" value="Unassembled WGS sequence"/>
</dbReference>
<dbReference type="VEuPathDB" id="CryptoDB:CMU_039670"/>
<dbReference type="GO" id="GO:0003676">
    <property type="term" value="F:nucleic acid binding"/>
    <property type="evidence" value="ECO:0007669"/>
    <property type="project" value="InterPro"/>
</dbReference>
<evidence type="ECO:0000259" key="2">
    <source>
        <dbReference type="SMART" id="SM00343"/>
    </source>
</evidence>
<sequence>MDYRADSSGHAEIFVLDSYGVEEDTNSIEDEVLTSDKDAELSSTGEIQDNEEIDYNGCALGNGKVTLNHSPDLVLRNREYLNKLQDMCDEDLAVMTRQNMWKLYENMGNLWPSFLRYENPPPGARIRESRFFNDIKSNVVPSSKESNREDNISNAGDSTDTEGTIDKLNDKVGYSNLINLIRISKQLLKKGLKEGTYDSVFFDTTESARHGLIAIYLAKNGIRKGMTCLKCQYCGSSKCERRAVSCPANRCFKCLLKGHLSRFCRTSNGYFFENYYFPAKKDRDFMFFINDSTQFSYTNLINVAYCICPICGNFGHISCAKSPLDLASTNSEESKRFEIYQGNNKADYNEDYLLPKTTQLSGIYYFYQIYKSYNNEHSSNNMNQLILLDNCISYNGNLYNNRQEHIYSNYNSHNIYRDSNLDFQNIPYRYIEQPYNLQGHPTRNIGNQFISGTDARYIEGSVPYLHENRRSRNEINRGNQKQYIYIRESPRTIYFEDTSVTNNGHCNTRYNYTGKYYKNNSN</sequence>
<keyword evidence="4" id="KW-1185">Reference proteome</keyword>